<dbReference type="Proteomes" id="UP000887116">
    <property type="component" value="Unassembled WGS sequence"/>
</dbReference>
<dbReference type="AlphaFoldDB" id="A0A8X6G1F9"/>
<gene>
    <name evidence="1" type="primary">AVEN_164256_1</name>
    <name evidence="1" type="ORF">TNCT_171</name>
</gene>
<proteinExistence type="predicted"/>
<keyword evidence="2" id="KW-1185">Reference proteome</keyword>
<organism evidence="1 2">
    <name type="scientific">Trichonephila clavata</name>
    <name type="common">Joro spider</name>
    <name type="synonym">Nephila clavata</name>
    <dbReference type="NCBI Taxonomy" id="2740835"/>
    <lineage>
        <taxon>Eukaryota</taxon>
        <taxon>Metazoa</taxon>
        <taxon>Ecdysozoa</taxon>
        <taxon>Arthropoda</taxon>
        <taxon>Chelicerata</taxon>
        <taxon>Arachnida</taxon>
        <taxon>Araneae</taxon>
        <taxon>Araneomorphae</taxon>
        <taxon>Entelegynae</taxon>
        <taxon>Araneoidea</taxon>
        <taxon>Nephilidae</taxon>
        <taxon>Trichonephila</taxon>
    </lineage>
</organism>
<name>A0A8X6G1F9_TRICU</name>
<evidence type="ECO:0000313" key="1">
    <source>
        <dbReference type="EMBL" id="GFQ92204.1"/>
    </source>
</evidence>
<protein>
    <submittedName>
        <fullName evidence="1">Uncharacterized protein</fullName>
    </submittedName>
</protein>
<dbReference type="OrthoDB" id="6411227at2759"/>
<evidence type="ECO:0000313" key="2">
    <source>
        <dbReference type="Proteomes" id="UP000887116"/>
    </source>
</evidence>
<reference evidence="1" key="1">
    <citation type="submission" date="2020-07" db="EMBL/GenBank/DDBJ databases">
        <title>Multicomponent nature underlies the extraordinary mechanical properties of spider dragline silk.</title>
        <authorList>
            <person name="Kono N."/>
            <person name="Nakamura H."/>
            <person name="Mori M."/>
            <person name="Yoshida Y."/>
            <person name="Ohtoshi R."/>
            <person name="Malay A.D."/>
            <person name="Moran D.A.P."/>
            <person name="Tomita M."/>
            <person name="Numata K."/>
            <person name="Arakawa K."/>
        </authorList>
    </citation>
    <scope>NUCLEOTIDE SEQUENCE</scope>
</reference>
<sequence length="451" mass="52681">MDLNSPATLKFYSSVTVVSSLFYHENLFSLKQIQLHRVGWVTVQDSVARQVKYLNLPESVNKSLHEVIQPIGDQIRKWLCKHESVIQKRITLYGQFIWTSHAMIDYKKTAENLLKSGELEPLSAFILACINSIDNYVTLLWPKVKNVRKDITRCLRQNKKFDTNYPPEVTLWVAKVSNQASKYLSANDHTGEKDIDTVGFQNAVQSGNTASARYFITKLDPQSKPQEIRQSAVNVMSCGRYFNPATLLFLFSQMDNNQIDQILRENAENALLCFLEWPLQKFFLILANKLWNCMSQSVFHSILQAIVQQIIQHHSIPNYGSFENPDVYRKFYFECIFKEFWLSSPEQYRLLCIKELITPIISYLFNPHRYVCAMRNLFKDESSYEKLEKLFFTNPDAVLLILSNENKATAFKSLIRTYFPSDAFLDRFEEKYTAFTQRYVDIYYGNIEIFD</sequence>
<dbReference type="EMBL" id="BMAO01013994">
    <property type="protein sequence ID" value="GFQ92204.1"/>
    <property type="molecule type" value="Genomic_DNA"/>
</dbReference>
<comment type="caution">
    <text evidence="1">The sequence shown here is derived from an EMBL/GenBank/DDBJ whole genome shotgun (WGS) entry which is preliminary data.</text>
</comment>
<accession>A0A8X6G1F9</accession>